<dbReference type="AlphaFoldDB" id="A0A1I1V962"/>
<protein>
    <recommendedName>
        <fullName evidence="4">DUF4199 domain-containing protein</fullName>
    </recommendedName>
</protein>
<evidence type="ECO:0008006" key="4">
    <source>
        <dbReference type="Google" id="ProtNLM"/>
    </source>
</evidence>
<organism evidence="2 3">
    <name type="scientific">Thermophagus xiamenensis</name>
    <dbReference type="NCBI Taxonomy" id="385682"/>
    <lineage>
        <taxon>Bacteria</taxon>
        <taxon>Pseudomonadati</taxon>
        <taxon>Bacteroidota</taxon>
        <taxon>Bacteroidia</taxon>
        <taxon>Marinilabiliales</taxon>
        <taxon>Marinilabiliaceae</taxon>
        <taxon>Thermophagus</taxon>
    </lineage>
</organism>
<feature type="transmembrane region" description="Helical" evidence="1">
    <location>
        <begin position="36"/>
        <end position="54"/>
    </location>
</feature>
<dbReference type="Pfam" id="PF13858">
    <property type="entry name" value="DUF4199"/>
    <property type="match status" value="1"/>
</dbReference>
<dbReference type="RefSeq" id="WP_010527945.1">
    <property type="nucleotide sequence ID" value="NZ_AFSL01000065.1"/>
</dbReference>
<sequence length="177" mass="20194">MNKHKSRFVLNQGTFMGLALVAVYFLVHLIGQMDSFIHNILTWVVYAGFIYKSMARYRDEYQKGFLSYGQGVWMGTRMGIFAGIIVGAYLFLYLKVINPEYLNEMIVQMEEAYLEMGFKEDEVAQMSEMFSLTTNPVIYIFSGSLGAGFSALIFSLIIAIFQKRKGDAFAEAMKEIE</sequence>
<dbReference type="Proteomes" id="UP000181976">
    <property type="component" value="Unassembled WGS sequence"/>
</dbReference>
<feature type="transmembrane region" description="Helical" evidence="1">
    <location>
        <begin position="137"/>
        <end position="161"/>
    </location>
</feature>
<gene>
    <name evidence="2" type="ORF">SAMN05444380_10277</name>
</gene>
<keyword evidence="3" id="KW-1185">Reference proteome</keyword>
<name>A0A1I1V962_9BACT</name>
<dbReference type="eggNOG" id="ENOG5030YHM">
    <property type="taxonomic scope" value="Bacteria"/>
</dbReference>
<feature type="transmembrane region" description="Helical" evidence="1">
    <location>
        <begin position="75"/>
        <end position="94"/>
    </location>
</feature>
<dbReference type="InterPro" id="IPR025250">
    <property type="entry name" value="DUF4199"/>
</dbReference>
<accession>A0A1I1V962</accession>
<dbReference type="EMBL" id="FONA01000002">
    <property type="protein sequence ID" value="SFD79409.1"/>
    <property type="molecule type" value="Genomic_DNA"/>
</dbReference>
<evidence type="ECO:0000313" key="2">
    <source>
        <dbReference type="EMBL" id="SFD79409.1"/>
    </source>
</evidence>
<reference evidence="2 3" key="1">
    <citation type="submission" date="2016-10" db="EMBL/GenBank/DDBJ databases">
        <authorList>
            <person name="de Groot N.N."/>
        </authorList>
    </citation>
    <scope>NUCLEOTIDE SEQUENCE [LARGE SCALE GENOMIC DNA]</scope>
    <source>
        <strain evidence="2 3">DSM 19012</strain>
    </source>
</reference>
<feature type="transmembrane region" description="Helical" evidence="1">
    <location>
        <begin position="12"/>
        <end position="30"/>
    </location>
</feature>
<dbReference type="InParanoid" id="A0A1I1V962"/>
<proteinExistence type="predicted"/>
<evidence type="ECO:0000313" key="3">
    <source>
        <dbReference type="Proteomes" id="UP000181976"/>
    </source>
</evidence>
<keyword evidence="1" id="KW-1133">Transmembrane helix</keyword>
<evidence type="ECO:0000256" key="1">
    <source>
        <dbReference type="SAM" id="Phobius"/>
    </source>
</evidence>
<keyword evidence="1" id="KW-0472">Membrane</keyword>
<dbReference type="OrthoDB" id="1117234at2"/>
<keyword evidence="1" id="KW-0812">Transmembrane</keyword>